<organism evidence="1">
    <name type="scientific">Arundo donax</name>
    <name type="common">Giant reed</name>
    <name type="synonym">Donax arundinaceus</name>
    <dbReference type="NCBI Taxonomy" id="35708"/>
    <lineage>
        <taxon>Eukaryota</taxon>
        <taxon>Viridiplantae</taxon>
        <taxon>Streptophyta</taxon>
        <taxon>Embryophyta</taxon>
        <taxon>Tracheophyta</taxon>
        <taxon>Spermatophyta</taxon>
        <taxon>Magnoliopsida</taxon>
        <taxon>Liliopsida</taxon>
        <taxon>Poales</taxon>
        <taxon>Poaceae</taxon>
        <taxon>PACMAD clade</taxon>
        <taxon>Arundinoideae</taxon>
        <taxon>Arundineae</taxon>
        <taxon>Arundo</taxon>
    </lineage>
</organism>
<reference evidence="1" key="2">
    <citation type="journal article" date="2015" name="Data Brief">
        <title>Shoot transcriptome of the giant reed, Arundo donax.</title>
        <authorList>
            <person name="Barrero R.A."/>
            <person name="Guerrero F.D."/>
            <person name="Moolhuijzen P."/>
            <person name="Goolsby J.A."/>
            <person name="Tidwell J."/>
            <person name="Bellgard S.E."/>
            <person name="Bellgard M.I."/>
        </authorList>
    </citation>
    <scope>NUCLEOTIDE SEQUENCE</scope>
    <source>
        <tissue evidence="1">Shoot tissue taken approximately 20 cm above the soil surface</tissue>
    </source>
</reference>
<evidence type="ECO:0000313" key="1">
    <source>
        <dbReference type="EMBL" id="JAE31105.1"/>
    </source>
</evidence>
<proteinExistence type="predicted"/>
<dbReference type="EMBL" id="GBRH01166791">
    <property type="protein sequence ID" value="JAE31105.1"/>
    <property type="molecule type" value="Transcribed_RNA"/>
</dbReference>
<name>A0A0A9H1N6_ARUDO</name>
<accession>A0A0A9H1N6</accession>
<reference evidence="1" key="1">
    <citation type="submission" date="2014-09" db="EMBL/GenBank/DDBJ databases">
        <authorList>
            <person name="Magalhaes I.L.F."/>
            <person name="Oliveira U."/>
            <person name="Santos F.R."/>
            <person name="Vidigal T.H.D.A."/>
            <person name="Brescovit A.D."/>
            <person name="Santos A.J."/>
        </authorList>
    </citation>
    <scope>NUCLEOTIDE SEQUENCE</scope>
    <source>
        <tissue evidence="1">Shoot tissue taken approximately 20 cm above the soil surface</tissue>
    </source>
</reference>
<protein>
    <submittedName>
        <fullName evidence="1">Uncharacterized protein</fullName>
    </submittedName>
</protein>
<sequence length="27" mass="3081">MANSSIGRVFQPPLFSETNIRVNHHTQ</sequence>
<dbReference type="AlphaFoldDB" id="A0A0A9H1N6"/>